<keyword evidence="2" id="KW-1185">Reference proteome</keyword>
<dbReference type="PANTHER" id="PTHR39550">
    <property type="entry name" value="SLL0658 PROTEIN"/>
    <property type="match status" value="1"/>
</dbReference>
<reference evidence="1 2" key="1">
    <citation type="submission" date="2016-11" db="EMBL/GenBank/DDBJ databases">
        <title>Draft Genome Sequences of Nine Cyanobacterial Strains from Diverse Habitats.</title>
        <authorList>
            <person name="Zhu T."/>
            <person name="Hou S."/>
            <person name="Lu X."/>
            <person name="Hess W.R."/>
        </authorList>
    </citation>
    <scope>NUCLEOTIDE SEQUENCE [LARGE SCALE GENOMIC DNA]</scope>
    <source>
        <strain evidence="1 2">NIES-30</strain>
    </source>
</reference>
<accession>A0A1U7J4T5</accession>
<dbReference type="PANTHER" id="PTHR39550:SF1">
    <property type="entry name" value="SLL0658 PROTEIN"/>
    <property type="match status" value="1"/>
</dbReference>
<evidence type="ECO:0000313" key="2">
    <source>
        <dbReference type="Proteomes" id="UP000185557"/>
    </source>
</evidence>
<name>A0A1U7J4T5_9CYAN</name>
<gene>
    <name evidence="1" type="ORF">NIES30_13450</name>
</gene>
<dbReference type="Pfam" id="PF11848">
    <property type="entry name" value="DUF3368"/>
    <property type="match status" value="1"/>
</dbReference>
<dbReference type="OrthoDB" id="9796404at2"/>
<protein>
    <submittedName>
        <fullName evidence="1">Nucleotide-binding protein</fullName>
    </submittedName>
</protein>
<dbReference type="STRING" id="549789.NIES30_13450"/>
<evidence type="ECO:0000313" key="1">
    <source>
        <dbReference type="EMBL" id="OKH47540.1"/>
    </source>
</evidence>
<comment type="caution">
    <text evidence="1">The sequence shown here is derived from an EMBL/GenBank/DDBJ whole genome shotgun (WGS) entry which is preliminary data.</text>
</comment>
<organism evidence="1 2">
    <name type="scientific">Phormidium tenue NIES-30</name>
    <dbReference type="NCBI Taxonomy" id="549789"/>
    <lineage>
        <taxon>Bacteria</taxon>
        <taxon>Bacillati</taxon>
        <taxon>Cyanobacteriota</taxon>
        <taxon>Cyanophyceae</taxon>
        <taxon>Oscillatoriophycideae</taxon>
        <taxon>Oscillatoriales</taxon>
        <taxon>Oscillatoriaceae</taxon>
        <taxon>Phormidium</taxon>
    </lineage>
</organism>
<dbReference type="InterPro" id="IPR021799">
    <property type="entry name" value="PIN-like_prokaryotic"/>
</dbReference>
<proteinExistence type="predicted"/>
<dbReference type="AlphaFoldDB" id="A0A1U7J4T5"/>
<dbReference type="RefSeq" id="WP_073609015.1">
    <property type="nucleotide sequence ID" value="NZ_MRCG01000009.1"/>
</dbReference>
<dbReference type="EMBL" id="MRCG01000009">
    <property type="protein sequence ID" value="OKH47540.1"/>
    <property type="molecule type" value="Genomic_DNA"/>
</dbReference>
<dbReference type="Proteomes" id="UP000185557">
    <property type="component" value="Unassembled WGS sequence"/>
</dbReference>
<sequence>MQNVVEQLIIPNAVAEEVMDYKGSGAGQINLAQESWIRVEKLQSEEQMRLLLPTLDRGEAEVIALAIERRTTLVLMDELTGRKVAESLQLRVIGSVGLLIQAKQQGQIVAVKPLLESMHEAGIYFSRRFIAAVLEYVNEM</sequence>